<protein>
    <recommendedName>
        <fullName evidence="5">YqgF/RNase H-like domain-containing protein</fullName>
    </recommendedName>
</protein>
<dbReference type="EMBL" id="LAZR01022741">
    <property type="protein sequence ID" value="KKL80822.1"/>
    <property type="molecule type" value="Genomic_DNA"/>
</dbReference>
<proteinExistence type="inferred from homology"/>
<keyword evidence="4" id="KW-0378">Hydrolase</keyword>
<dbReference type="PANTHER" id="PTHR33317:SF4">
    <property type="entry name" value="POLYNUCLEOTIDYL TRANSFERASE, RIBONUCLEASE H-LIKE SUPERFAMILY PROTEIN"/>
    <property type="match status" value="1"/>
</dbReference>
<dbReference type="Pfam" id="PF03652">
    <property type="entry name" value="RuvX"/>
    <property type="match status" value="1"/>
</dbReference>
<dbReference type="SUPFAM" id="SSF53098">
    <property type="entry name" value="Ribonuclease H-like"/>
    <property type="match status" value="1"/>
</dbReference>
<accession>A0A0F9I0D5</accession>
<dbReference type="GO" id="GO:0000967">
    <property type="term" value="P:rRNA 5'-end processing"/>
    <property type="evidence" value="ECO:0007669"/>
    <property type="project" value="TreeGrafter"/>
</dbReference>
<dbReference type="GO" id="GO:0016787">
    <property type="term" value="F:hydrolase activity"/>
    <property type="evidence" value="ECO:0007669"/>
    <property type="project" value="UniProtKB-KW"/>
</dbReference>
<dbReference type="CDD" id="cd16964">
    <property type="entry name" value="YqgF"/>
    <property type="match status" value="1"/>
</dbReference>
<keyword evidence="1" id="KW-0963">Cytoplasm</keyword>
<comment type="caution">
    <text evidence="6">The sequence shown here is derived from an EMBL/GenBank/DDBJ whole genome shotgun (WGS) entry which is preliminary data.</text>
</comment>
<dbReference type="SMART" id="SM00732">
    <property type="entry name" value="YqgFc"/>
    <property type="match status" value="1"/>
</dbReference>
<dbReference type="PANTHER" id="PTHR33317">
    <property type="entry name" value="POLYNUCLEOTIDYL TRANSFERASE, RIBONUCLEASE H-LIKE SUPERFAMILY PROTEIN"/>
    <property type="match status" value="1"/>
</dbReference>
<organism evidence="6">
    <name type="scientific">marine sediment metagenome</name>
    <dbReference type="NCBI Taxonomy" id="412755"/>
    <lineage>
        <taxon>unclassified sequences</taxon>
        <taxon>metagenomes</taxon>
        <taxon>ecological metagenomes</taxon>
    </lineage>
</organism>
<dbReference type="InterPro" id="IPR005227">
    <property type="entry name" value="YqgF"/>
</dbReference>
<dbReference type="GO" id="GO:0005829">
    <property type="term" value="C:cytosol"/>
    <property type="evidence" value="ECO:0007669"/>
    <property type="project" value="TreeGrafter"/>
</dbReference>
<evidence type="ECO:0000256" key="3">
    <source>
        <dbReference type="ARBA" id="ARBA00022722"/>
    </source>
</evidence>
<reference evidence="6" key="1">
    <citation type="journal article" date="2015" name="Nature">
        <title>Complex archaea that bridge the gap between prokaryotes and eukaryotes.</title>
        <authorList>
            <person name="Spang A."/>
            <person name="Saw J.H."/>
            <person name="Jorgensen S.L."/>
            <person name="Zaremba-Niedzwiedzka K."/>
            <person name="Martijn J."/>
            <person name="Lind A.E."/>
            <person name="van Eijk R."/>
            <person name="Schleper C."/>
            <person name="Guy L."/>
            <person name="Ettema T.J."/>
        </authorList>
    </citation>
    <scope>NUCLEOTIDE SEQUENCE</scope>
</reference>
<evidence type="ECO:0000256" key="1">
    <source>
        <dbReference type="ARBA" id="ARBA00022490"/>
    </source>
</evidence>
<gene>
    <name evidence="6" type="ORF">LCGC14_2000910</name>
</gene>
<name>A0A0F9I0D5_9ZZZZ</name>
<evidence type="ECO:0000256" key="2">
    <source>
        <dbReference type="ARBA" id="ARBA00022517"/>
    </source>
</evidence>
<dbReference type="HAMAP" id="MF_00651">
    <property type="entry name" value="Nuclease_YqgF"/>
    <property type="match status" value="1"/>
</dbReference>
<dbReference type="InterPro" id="IPR006641">
    <property type="entry name" value="YqgF/RNaseH-like_dom"/>
</dbReference>
<dbReference type="AlphaFoldDB" id="A0A0F9I0D5"/>
<sequence>MRILGIDYGEKRIGLAISDPLGLTAQGLPTIERVNGEDYLQKLADVIKEKGVSRIIVGLPKSMNNTIGKKAEEVLEFVEVLKSNLNLPVVTVDERLTTVRAYKAMSETKMSLRKKQKRVDMISAQFILQSYLDRKE</sequence>
<dbReference type="GO" id="GO:0004518">
    <property type="term" value="F:nuclease activity"/>
    <property type="evidence" value="ECO:0007669"/>
    <property type="project" value="UniProtKB-KW"/>
</dbReference>
<dbReference type="Gene3D" id="3.30.420.140">
    <property type="entry name" value="YqgF/RNase H-like domain"/>
    <property type="match status" value="1"/>
</dbReference>
<feature type="domain" description="YqgF/RNase H-like" evidence="5">
    <location>
        <begin position="1"/>
        <end position="101"/>
    </location>
</feature>
<keyword evidence="2" id="KW-0690">Ribosome biogenesis</keyword>
<keyword evidence="3" id="KW-0540">Nuclease</keyword>
<evidence type="ECO:0000256" key="4">
    <source>
        <dbReference type="ARBA" id="ARBA00022801"/>
    </source>
</evidence>
<dbReference type="InterPro" id="IPR012337">
    <property type="entry name" value="RNaseH-like_sf"/>
</dbReference>
<dbReference type="NCBIfam" id="TIGR00250">
    <property type="entry name" value="RNAse_H_YqgF"/>
    <property type="match status" value="1"/>
</dbReference>
<dbReference type="InterPro" id="IPR037027">
    <property type="entry name" value="YqgF/RNaseH-like_dom_sf"/>
</dbReference>
<evidence type="ECO:0000259" key="5">
    <source>
        <dbReference type="SMART" id="SM00732"/>
    </source>
</evidence>
<evidence type="ECO:0000313" key="6">
    <source>
        <dbReference type="EMBL" id="KKL80822.1"/>
    </source>
</evidence>